<evidence type="ECO:0000256" key="2">
    <source>
        <dbReference type="ARBA" id="ARBA00004141"/>
    </source>
</evidence>
<dbReference type="InterPro" id="IPR050415">
    <property type="entry name" value="MRET"/>
</dbReference>
<dbReference type="Proteomes" id="UP001595851">
    <property type="component" value="Unassembled WGS sequence"/>
</dbReference>
<proteinExistence type="predicted"/>
<dbReference type="RefSeq" id="WP_379529395.1">
    <property type="nucleotide sequence ID" value="NZ_JBHSBI010000009.1"/>
</dbReference>
<keyword evidence="7" id="KW-0274">FAD</keyword>
<dbReference type="SUPFAM" id="SSF63380">
    <property type="entry name" value="Riboflavin synthase domain-like"/>
    <property type="match status" value="1"/>
</dbReference>
<sequence length="410" mass="45170">MRPLRIGWLIAAIAVSALPFAYPLLHPDLVGGPLPGAAGVAGMLGALAMWWQVLLGARQVSRWLSADRGRIMAVHAWLGAGGAFFVFLHPLLEMTADRHDLTYLVLIDFTWVESTYTSLGRLALMMFLVLWLSSTLLRAAARHGLWQRVHYLSYPLVALVFLHAYGIGTFLVELPWLRAYWLVLAGTFAVVAAWRLLSPLLAPRYRLAAVERVSAGVTVYRLVSRGRRIRPLPGQFCHLRVATLARSHPFSVVYADEATGELVFAIKDAGPFTARLRELPVGATVRVDGPYGAFTREAQLDDGPVVLVAGGIGVTPFVDLAARHPDAALYHAVRHPEEAVFAYDLAHRLGPRYVPAPAPDRLTAARVTRDATEDTAYFVCGSPGFVASMVRDLRAHGVPARRLFIERFEW</sequence>
<name>A0ABV8G8E5_9ACTN</name>
<feature type="transmembrane region" description="Helical" evidence="13">
    <location>
        <begin position="37"/>
        <end position="57"/>
    </location>
</feature>
<evidence type="ECO:0000256" key="12">
    <source>
        <dbReference type="ARBA" id="ARBA00023136"/>
    </source>
</evidence>
<dbReference type="Pfam" id="PF01794">
    <property type="entry name" value="Ferric_reduct"/>
    <property type="match status" value="1"/>
</dbReference>
<dbReference type="InterPro" id="IPR039261">
    <property type="entry name" value="FNR_nucleotide-bd"/>
</dbReference>
<comment type="subcellular location">
    <subcellularLocation>
        <location evidence="2">Membrane</location>
        <topology evidence="2">Multi-pass membrane protein</topology>
    </subcellularLocation>
</comment>
<reference evidence="16" key="1">
    <citation type="journal article" date="2019" name="Int. J. Syst. Evol. Microbiol.">
        <title>The Global Catalogue of Microorganisms (GCM) 10K type strain sequencing project: providing services to taxonomists for standard genome sequencing and annotation.</title>
        <authorList>
            <consortium name="The Broad Institute Genomics Platform"/>
            <consortium name="The Broad Institute Genome Sequencing Center for Infectious Disease"/>
            <person name="Wu L."/>
            <person name="Ma J."/>
        </authorList>
    </citation>
    <scope>NUCLEOTIDE SEQUENCE [LARGE SCALE GENOMIC DNA]</scope>
    <source>
        <strain evidence="16">TBRC 1276</strain>
    </source>
</reference>
<accession>A0ABV8G8E5</accession>
<dbReference type="EMBL" id="JBHSBI010000009">
    <property type="protein sequence ID" value="MFC4009340.1"/>
    <property type="molecule type" value="Genomic_DNA"/>
</dbReference>
<evidence type="ECO:0000256" key="10">
    <source>
        <dbReference type="ARBA" id="ARBA00023004"/>
    </source>
</evidence>
<dbReference type="InterPro" id="IPR008333">
    <property type="entry name" value="Cbr1-like_FAD-bd_dom"/>
</dbReference>
<keyword evidence="11" id="KW-0411">Iron-sulfur</keyword>
<evidence type="ECO:0000313" key="15">
    <source>
        <dbReference type="EMBL" id="MFC4009340.1"/>
    </source>
</evidence>
<dbReference type="PROSITE" id="PS51384">
    <property type="entry name" value="FAD_FR"/>
    <property type="match status" value="1"/>
</dbReference>
<dbReference type="InterPro" id="IPR017938">
    <property type="entry name" value="Riboflavin_synthase-like_b-brl"/>
</dbReference>
<evidence type="ECO:0000256" key="13">
    <source>
        <dbReference type="SAM" id="Phobius"/>
    </source>
</evidence>
<evidence type="ECO:0000256" key="7">
    <source>
        <dbReference type="ARBA" id="ARBA00022827"/>
    </source>
</evidence>
<feature type="transmembrane region" description="Helical" evidence="13">
    <location>
        <begin position="119"/>
        <end position="139"/>
    </location>
</feature>
<keyword evidence="3" id="KW-0285">Flavoprotein</keyword>
<evidence type="ECO:0000256" key="5">
    <source>
        <dbReference type="ARBA" id="ARBA00022714"/>
    </source>
</evidence>
<dbReference type="Gene3D" id="3.40.50.80">
    <property type="entry name" value="Nucleotide-binding domain of ferredoxin-NADP reductase (FNR) module"/>
    <property type="match status" value="1"/>
</dbReference>
<keyword evidence="8 13" id="KW-1133">Transmembrane helix</keyword>
<dbReference type="PANTHER" id="PTHR47354">
    <property type="entry name" value="NADH OXIDOREDUCTASE HCR"/>
    <property type="match status" value="1"/>
</dbReference>
<protein>
    <submittedName>
        <fullName evidence="15">Ferric reductase-like transmembrane domain-containing protein</fullName>
    </submittedName>
</protein>
<comment type="cofactor">
    <cofactor evidence="1">
        <name>FAD</name>
        <dbReference type="ChEBI" id="CHEBI:57692"/>
    </cofactor>
</comment>
<evidence type="ECO:0000256" key="6">
    <source>
        <dbReference type="ARBA" id="ARBA00022723"/>
    </source>
</evidence>
<evidence type="ECO:0000256" key="8">
    <source>
        <dbReference type="ARBA" id="ARBA00022989"/>
    </source>
</evidence>
<evidence type="ECO:0000256" key="4">
    <source>
        <dbReference type="ARBA" id="ARBA00022692"/>
    </source>
</evidence>
<keyword evidence="6" id="KW-0479">Metal-binding</keyword>
<feature type="domain" description="FAD-binding FR-type" evidence="14">
    <location>
        <begin position="200"/>
        <end position="297"/>
    </location>
</feature>
<keyword evidence="16" id="KW-1185">Reference proteome</keyword>
<evidence type="ECO:0000256" key="3">
    <source>
        <dbReference type="ARBA" id="ARBA00022630"/>
    </source>
</evidence>
<evidence type="ECO:0000256" key="11">
    <source>
        <dbReference type="ARBA" id="ARBA00023014"/>
    </source>
</evidence>
<feature type="transmembrane region" description="Helical" evidence="13">
    <location>
        <begin position="178"/>
        <end position="197"/>
    </location>
</feature>
<dbReference type="PANTHER" id="PTHR47354:SF8">
    <property type="entry name" value="1,2-PHENYLACETYL-COA EPOXIDASE, SUBUNIT E"/>
    <property type="match status" value="1"/>
</dbReference>
<keyword evidence="10" id="KW-0408">Iron</keyword>
<dbReference type="Pfam" id="PF00970">
    <property type="entry name" value="FAD_binding_6"/>
    <property type="match status" value="1"/>
</dbReference>
<keyword evidence="12 13" id="KW-0472">Membrane</keyword>
<evidence type="ECO:0000256" key="1">
    <source>
        <dbReference type="ARBA" id="ARBA00001974"/>
    </source>
</evidence>
<dbReference type="InterPro" id="IPR013130">
    <property type="entry name" value="Fe3_Rdtase_TM_dom"/>
</dbReference>
<gene>
    <name evidence="15" type="ORF">ACFOY2_19060</name>
</gene>
<comment type="caution">
    <text evidence="15">The sequence shown here is derived from an EMBL/GenBank/DDBJ whole genome shotgun (WGS) entry which is preliminary data.</text>
</comment>
<keyword evidence="9" id="KW-0560">Oxidoreductase</keyword>
<organism evidence="15 16">
    <name type="scientific">Nonomuraea purpurea</name>
    <dbReference type="NCBI Taxonomy" id="1849276"/>
    <lineage>
        <taxon>Bacteria</taxon>
        <taxon>Bacillati</taxon>
        <taxon>Actinomycetota</taxon>
        <taxon>Actinomycetes</taxon>
        <taxon>Streptosporangiales</taxon>
        <taxon>Streptosporangiaceae</taxon>
        <taxon>Nonomuraea</taxon>
    </lineage>
</organism>
<dbReference type="SUPFAM" id="SSF52343">
    <property type="entry name" value="Ferredoxin reductase-like, C-terminal NADP-linked domain"/>
    <property type="match status" value="1"/>
</dbReference>
<feature type="transmembrane region" description="Helical" evidence="13">
    <location>
        <begin position="151"/>
        <end position="172"/>
    </location>
</feature>
<dbReference type="InterPro" id="IPR017927">
    <property type="entry name" value="FAD-bd_FR_type"/>
</dbReference>
<feature type="transmembrane region" description="Helical" evidence="13">
    <location>
        <begin position="7"/>
        <end position="25"/>
    </location>
</feature>
<keyword evidence="4 13" id="KW-0812">Transmembrane</keyword>
<dbReference type="Gene3D" id="2.40.30.10">
    <property type="entry name" value="Translation factors"/>
    <property type="match status" value="1"/>
</dbReference>
<evidence type="ECO:0000256" key="9">
    <source>
        <dbReference type="ARBA" id="ARBA00023002"/>
    </source>
</evidence>
<feature type="transmembrane region" description="Helical" evidence="13">
    <location>
        <begin position="69"/>
        <end position="92"/>
    </location>
</feature>
<keyword evidence="5" id="KW-0001">2Fe-2S</keyword>
<evidence type="ECO:0000313" key="16">
    <source>
        <dbReference type="Proteomes" id="UP001595851"/>
    </source>
</evidence>
<evidence type="ECO:0000259" key="14">
    <source>
        <dbReference type="PROSITE" id="PS51384"/>
    </source>
</evidence>